<reference evidence="10 11" key="1">
    <citation type="submission" date="2019-03" db="EMBL/GenBank/DDBJ databases">
        <title>Genomic Encyclopedia of Type Strains, Phase IV (KMG-IV): sequencing the most valuable type-strain genomes for metagenomic binning, comparative biology and taxonomic classification.</title>
        <authorList>
            <person name="Goeker M."/>
        </authorList>
    </citation>
    <scope>NUCLEOTIDE SEQUENCE [LARGE SCALE GENOMIC DNA]</scope>
    <source>
        <strain evidence="10 11">DSM 12121</strain>
    </source>
</reference>
<feature type="signal peptide" evidence="8">
    <location>
        <begin position="1"/>
        <end position="24"/>
    </location>
</feature>
<dbReference type="PANTHER" id="PTHR22726:SF8">
    <property type="entry name" value="METALLOPROTEASE YCAL"/>
    <property type="match status" value="1"/>
</dbReference>
<evidence type="ECO:0000256" key="5">
    <source>
        <dbReference type="ARBA" id="ARBA00023049"/>
    </source>
</evidence>
<evidence type="ECO:0000256" key="7">
    <source>
        <dbReference type="SAM" id="MobiDB-lite"/>
    </source>
</evidence>
<evidence type="ECO:0000313" key="11">
    <source>
        <dbReference type="Proteomes" id="UP000295129"/>
    </source>
</evidence>
<keyword evidence="3 6" id="KW-0378">Hydrolase</keyword>
<dbReference type="InterPro" id="IPR001915">
    <property type="entry name" value="Peptidase_M48"/>
</dbReference>
<evidence type="ECO:0000313" key="10">
    <source>
        <dbReference type="EMBL" id="TDN52321.1"/>
    </source>
</evidence>
<dbReference type="OrthoDB" id="9810445at2"/>
<dbReference type="AlphaFoldDB" id="A0A4R6E3F7"/>
<organism evidence="10 11">
    <name type="scientific">Azoarcus indigens</name>
    <dbReference type="NCBI Taxonomy" id="29545"/>
    <lineage>
        <taxon>Bacteria</taxon>
        <taxon>Pseudomonadati</taxon>
        <taxon>Pseudomonadota</taxon>
        <taxon>Betaproteobacteria</taxon>
        <taxon>Rhodocyclales</taxon>
        <taxon>Zoogloeaceae</taxon>
        <taxon>Azoarcus</taxon>
    </lineage>
</organism>
<dbReference type="GO" id="GO:0051603">
    <property type="term" value="P:proteolysis involved in protein catabolic process"/>
    <property type="evidence" value="ECO:0007669"/>
    <property type="project" value="TreeGrafter"/>
</dbReference>
<keyword evidence="1 6" id="KW-0645">Protease</keyword>
<dbReference type="Gene3D" id="3.30.2010.10">
    <property type="entry name" value="Metalloproteases ('zincins'), catalytic domain"/>
    <property type="match status" value="1"/>
</dbReference>
<evidence type="ECO:0000259" key="9">
    <source>
        <dbReference type="Pfam" id="PF01435"/>
    </source>
</evidence>
<dbReference type="GO" id="GO:0004222">
    <property type="term" value="F:metalloendopeptidase activity"/>
    <property type="evidence" value="ECO:0007669"/>
    <property type="project" value="InterPro"/>
</dbReference>
<dbReference type="Proteomes" id="UP000295129">
    <property type="component" value="Unassembled WGS sequence"/>
</dbReference>
<accession>A0A4R6E3F7</accession>
<dbReference type="RefSeq" id="WP_133590329.1">
    <property type="nucleotide sequence ID" value="NZ_SNVV01000006.1"/>
</dbReference>
<sequence>MERREMLRHCLLVLGVSMAGPVSAFDLGRALGAAKSFTDAATVDDGELIAYYSQMSQEMDAGNVVAAADSPYGKRLAKLTRGLESHDGLDLNFKVYLTEDVNAFAMGDGTVRLYSGLMDMMSDDEVRYVIGHEIGHIKAGHSKKRMQMALATGGLRQAVAASGGDARKLADSQLGALFENVVKSQHSQSNENEADDYAMGFLRSHGYDRQAAVSALEKLDKLSGGGGGGWLSTHPAPAARAARMRTQLG</sequence>
<comment type="similarity">
    <text evidence="6">Belongs to the peptidase M48 family.</text>
</comment>
<feature type="region of interest" description="Disordered" evidence="7">
    <location>
        <begin position="226"/>
        <end position="249"/>
    </location>
</feature>
<dbReference type="CDD" id="cd07334">
    <property type="entry name" value="M48C_loiP_like"/>
    <property type="match status" value="1"/>
</dbReference>
<keyword evidence="8" id="KW-0732">Signal</keyword>
<name>A0A4R6E3F7_9RHOO</name>
<dbReference type="EMBL" id="SNVV01000006">
    <property type="protein sequence ID" value="TDN52321.1"/>
    <property type="molecule type" value="Genomic_DNA"/>
</dbReference>
<keyword evidence="4 6" id="KW-0862">Zinc</keyword>
<keyword evidence="11" id="KW-1185">Reference proteome</keyword>
<gene>
    <name evidence="10" type="ORF">C7389_10613</name>
</gene>
<dbReference type="InterPro" id="IPR051156">
    <property type="entry name" value="Mito/Outer_Membr_Metalloprot"/>
</dbReference>
<dbReference type="PANTHER" id="PTHR22726">
    <property type="entry name" value="METALLOENDOPEPTIDASE OMA1"/>
    <property type="match status" value="1"/>
</dbReference>
<feature type="chain" id="PRO_5020865588" evidence="8">
    <location>
        <begin position="25"/>
        <end position="249"/>
    </location>
</feature>
<keyword evidence="2" id="KW-0479">Metal-binding</keyword>
<comment type="caution">
    <text evidence="10">The sequence shown here is derived from an EMBL/GenBank/DDBJ whole genome shotgun (WGS) entry which is preliminary data.</text>
</comment>
<dbReference type="GO" id="GO:0016020">
    <property type="term" value="C:membrane"/>
    <property type="evidence" value="ECO:0007669"/>
    <property type="project" value="TreeGrafter"/>
</dbReference>
<keyword evidence="5 6" id="KW-0482">Metalloprotease</keyword>
<dbReference type="GO" id="GO:0046872">
    <property type="term" value="F:metal ion binding"/>
    <property type="evidence" value="ECO:0007669"/>
    <property type="project" value="UniProtKB-KW"/>
</dbReference>
<evidence type="ECO:0000256" key="3">
    <source>
        <dbReference type="ARBA" id="ARBA00022801"/>
    </source>
</evidence>
<evidence type="ECO:0000256" key="8">
    <source>
        <dbReference type="SAM" id="SignalP"/>
    </source>
</evidence>
<comment type="cofactor">
    <cofactor evidence="6">
        <name>Zn(2+)</name>
        <dbReference type="ChEBI" id="CHEBI:29105"/>
    </cofactor>
    <text evidence="6">Binds 1 zinc ion per subunit.</text>
</comment>
<evidence type="ECO:0000256" key="2">
    <source>
        <dbReference type="ARBA" id="ARBA00022723"/>
    </source>
</evidence>
<feature type="domain" description="Peptidase M48" evidence="9">
    <location>
        <begin position="95"/>
        <end position="245"/>
    </location>
</feature>
<dbReference type="Pfam" id="PF01435">
    <property type="entry name" value="Peptidase_M48"/>
    <property type="match status" value="1"/>
</dbReference>
<protein>
    <submittedName>
        <fullName evidence="10">Putative metalloprotease</fullName>
    </submittedName>
</protein>
<evidence type="ECO:0000256" key="6">
    <source>
        <dbReference type="RuleBase" id="RU003983"/>
    </source>
</evidence>
<proteinExistence type="inferred from homology"/>
<evidence type="ECO:0000256" key="4">
    <source>
        <dbReference type="ARBA" id="ARBA00022833"/>
    </source>
</evidence>
<evidence type="ECO:0000256" key="1">
    <source>
        <dbReference type="ARBA" id="ARBA00022670"/>
    </source>
</evidence>